<evidence type="ECO:0000313" key="8">
    <source>
        <dbReference type="Proteomes" id="UP000001235"/>
    </source>
</evidence>
<evidence type="ECO:0000256" key="6">
    <source>
        <dbReference type="SAM" id="Phobius"/>
    </source>
</evidence>
<keyword evidence="8" id="KW-1185">Reference proteome</keyword>
<evidence type="ECO:0000256" key="1">
    <source>
        <dbReference type="ARBA" id="ARBA00004651"/>
    </source>
</evidence>
<evidence type="ECO:0000256" key="2">
    <source>
        <dbReference type="ARBA" id="ARBA00022475"/>
    </source>
</evidence>
<feature type="transmembrane region" description="Helical" evidence="6">
    <location>
        <begin position="275"/>
        <end position="294"/>
    </location>
</feature>
<dbReference type="PANTHER" id="PTHR33529:SF2">
    <property type="entry name" value="LIPOPOLYSACCHARIDE EXPORT SYSTEM PERMEASE PROTEIN LPTG"/>
    <property type="match status" value="1"/>
</dbReference>
<dbReference type="InterPro" id="IPR030923">
    <property type="entry name" value="LptG"/>
</dbReference>
<dbReference type="AlphaFoldDB" id="D9SCE0"/>
<keyword evidence="3 6" id="KW-0812">Transmembrane</keyword>
<evidence type="ECO:0000313" key="7">
    <source>
        <dbReference type="EMBL" id="ADL56521.1"/>
    </source>
</evidence>
<dbReference type="GO" id="GO:0043190">
    <property type="term" value="C:ATP-binding cassette (ABC) transporter complex"/>
    <property type="evidence" value="ECO:0007669"/>
    <property type="project" value="InterPro"/>
</dbReference>
<evidence type="ECO:0000256" key="5">
    <source>
        <dbReference type="ARBA" id="ARBA00023136"/>
    </source>
</evidence>
<keyword evidence="2" id="KW-1003">Cell membrane</keyword>
<accession>D9SCE0</accession>
<gene>
    <name evidence="7" type="ordered locus">Galf_2522</name>
</gene>
<dbReference type="eggNOG" id="COG0795">
    <property type="taxonomic scope" value="Bacteria"/>
</dbReference>
<keyword evidence="5 6" id="KW-0472">Membrane</keyword>
<proteinExistence type="predicted"/>
<evidence type="ECO:0000256" key="3">
    <source>
        <dbReference type="ARBA" id="ARBA00022692"/>
    </source>
</evidence>
<dbReference type="HOGENOM" id="CLU_028799_1_1_4"/>
<dbReference type="KEGG" id="gca:Galf_2522"/>
<feature type="transmembrane region" description="Helical" evidence="6">
    <location>
        <begin position="102"/>
        <end position="122"/>
    </location>
</feature>
<dbReference type="Proteomes" id="UP000001235">
    <property type="component" value="Chromosome"/>
</dbReference>
<name>D9SCE0_GALCS</name>
<comment type="subcellular location">
    <subcellularLocation>
        <location evidence="1">Cell membrane</location>
        <topology evidence="1">Multi-pass membrane protein</topology>
    </subcellularLocation>
</comment>
<dbReference type="PANTHER" id="PTHR33529">
    <property type="entry name" value="SLR0882 PROTEIN-RELATED"/>
    <property type="match status" value="1"/>
</dbReference>
<dbReference type="EMBL" id="CP002159">
    <property type="protein sequence ID" value="ADL56521.1"/>
    <property type="molecule type" value="Genomic_DNA"/>
</dbReference>
<dbReference type="RefSeq" id="WP_013294441.1">
    <property type="nucleotide sequence ID" value="NC_014394.1"/>
</dbReference>
<keyword evidence="4 6" id="KW-1133">Transmembrane helix</keyword>
<protein>
    <submittedName>
        <fullName evidence="7">Permease YjgP/YjgQ family protein</fullName>
    </submittedName>
</protein>
<organism evidence="7 8">
    <name type="scientific">Gallionella capsiferriformans (strain ES-2)</name>
    <name type="common">Gallionella ferruginea capsiferriformans (strain ES-2)</name>
    <dbReference type="NCBI Taxonomy" id="395494"/>
    <lineage>
        <taxon>Bacteria</taxon>
        <taxon>Pseudomonadati</taxon>
        <taxon>Pseudomonadota</taxon>
        <taxon>Betaproteobacteria</taxon>
        <taxon>Nitrosomonadales</taxon>
        <taxon>Gallionellaceae</taxon>
        <taxon>Gallionella</taxon>
    </lineage>
</organism>
<dbReference type="GO" id="GO:0015920">
    <property type="term" value="P:lipopolysaccharide transport"/>
    <property type="evidence" value="ECO:0007669"/>
    <property type="project" value="TreeGrafter"/>
</dbReference>
<feature type="transmembrane region" description="Helical" evidence="6">
    <location>
        <begin position="12"/>
        <end position="33"/>
    </location>
</feature>
<evidence type="ECO:0000256" key="4">
    <source>
        <dbReference type="ARBA" id="ARBA00022989"/>
    </source>
</evidence>
<feature type="transmembrane region" description="Helical" evidence="6">
    <location>
        <begin position="301"/>
        <end position="322"/>
    </location>
</feature>
<dbReference type="NCBIfam" id="TIGR04408">
    <property type="entry name" value="LptG_lptG"/>
    <property type="match status" value="1"/>
</dbReference>
<feature type="transmembrane region" description="Helical" evidence="6">
    <location>
        <begin position="334"/>
        <end position="353"/>
    </location>
</feature>
<dbReference type="GO" id="GO:0055085">
    <property type="term" value="P:transmembrane transport"/>
    <property type="evidence" value="ECO:0007669"/>
    <property type="project" value="InterPro"/>
</dbReference>
<dbReference type="STRING" id="395494.Galf_2522"/>
<dbReference type="OrthoDB" id="9776227at2"/>
<dbReference type="InterPro" id="IPR005495">
    <property type="entry name" value="LptG/LptF_permease"/>
</dbReference>
<reference evidence="7 8" key="1">
    <citation type="submission" date="2010-08" db="EMBL/GenBank/DDBJ databases">
        <title>Complete sequence of Gallionella capsiferriformans ES-2.</title>
        <authorList>
            <consortium name="US DOE Joint Genome Institute"/>
            <person name="Lucas S."/>
            <person name="Copeland A."/>
            <person name="Lapidus A."/>
            <person name="Cheng J.-F."/>
            <person name="Bruce D."/>
            <person name="Goodwin L."/>
            <person name="Pitluck S."/>
            <person name="Chertkov O."/>
            <person name="Davenport K.W."/>
            <person name="Detter J.C."/>
            <person name="Han C."/>
            <person name="Tapia R."/>
            <person name="Land M."/>
            <person name="Hauser L."/>
            <person name="Chang Y.-J."/>
            <person name="Jeffries C."/>
            <person name="Kyrpides N."/>
            <person name="Ivanova N."/>
            <person name="Mikhailova N."/>
            <person name="Shelobolina E.S."/>
            <person name="Picardal F."/>
            <person name="Roden E."/>
            <person name="Emerson D."/>
            <person name="Woyke T."/>
        </authorList>
    </citation>
    <scope>NUCLEOTIDE SEQUENCE [LARGE SCALE GENOMIC DNA]</scope>
    <source>
        <strain evidence="7 8">ES-2</strain>
    </source>
</reference>
<dbReference type="Pfam" id="PF03739">
    <property type="entry name" value="LptF_LptG"/>
    <property type="match status" value="1"/>
</dbReference>
<sequence>MNLLTRYLAREIYASIALVFAALIMLFAFLDFIGQLGTMGYGQYSLGYVVLFVLLTIPGHIYELFPVAVLIGTIVALVQMAARSELTIYRASGASTGQMLGALSKIAVPMILLSFICGELIAPPSERLAQKLRLKALNTQVSLQAFRSGVWVKDDASFVNVRSVMPDTSLSDIDIYTFDKSFHMNSVIRAKRASYLEPGVWQLHDVLETSFAARGVSTKSMPVREWQSALTPGILSVMLVVPEQMSALDLYKYASHLKENKQQSARYEIAMWNKLVYPFALLVMMVLALPFASYQRRAGGVSILVFMGIVLGLVFHFAGRLVGSLGSLNDWQPLFSATAMTGVFLLIGAFMLWRVERR</sequence>